<dbReference type="CDD" id="cd06854">
    <property type="entry name" value="GT_WbpL_WbcO_like"/>
    <property type="match status" value="1"/>
</dbReference>
<feature type="binding site" evidence="7">
    <location>
        <position position="151"/>
    </location>
    <ligand>
        <name>Mg(2+)</name>
        <dbReference type="ChEBI" id="CHEBI:18420"/>
    </ligand>
</feature>
<name>A0A1H6U4S1_9PSED</name>
<dbReference type="GO" id="GO:0005886">
    <property type="term" value="C:plasma membrane"/>
    <property type="evidence" value="ECO:0007669"/>
    <property type="project" value="UniProtKB-SubCell"/>
</dbReference>
<dbReference type="GO" id="GO:0071555">
    <property type="term" value="P:cell wall organization"/>
    <property type="evidence" value="ECO:0007669"/>
    <property type="project" value="TreeGrafter"/>
</dbReference>
<keyword evidence="3 9" id="KW-0808">Transferase</keyword>
<reference evidence="10" key="1">
    <citation type="submission" date="2016-10" db="EMBL/GenBank/DDBJ databases">
        <authorList>
            <person name="Varghese N."/>
            <person name="Submissions S."/>
        </authorList>
    </citation>
    <scope>NUCLEOTIDE SEQUENCE [LARGE SCALE GENOMIC DNA]</scope>
    <source>
        <strain evidence="10">LMG 25967</strain>
    </source>
</reference>
<organism evidence="9 10">
    <name type="scientific">Pseudomonas linyingensis</name>
    <dbReference type="NCBI Taxonomy" id="915471"/>
    <lineage>
        <taxon>Bacteria</taxon>
        <taxon>Pseudomonadati</taxon>
        <taxon>Pseudomonadota</taxon>
        <taxon>Gammaproteobacteria</taxon>
        <taxon>Pseudomonadales</taxon>
        <taxon>Pseudomonadaceae</taxon>
        <taxon>Pseudomonas</taxon>
    </lineage>
</organism>
<feature type="transmembrane region" description="Helical" evidence="8">
    <location>
        <begin position="241"/>
        <end position="260"/>
    </location>
</feature>
<dbReference type="RefSeq" id="WP_090307219.1">
    <property type="nucleotide sequence ID" value="NZ_FNZE01000002.1"/>
</dbReference>
<dbReference type="InterPro" id="IPR000715">
    <property type="entry name" value="Glycosyl_transferase_4"/>
</dbReference>
<keyword evidence="5 8" id="KW-1133">Transmembrane helix</keyword>
<evidence type="ECO:0000256" key="6">
    <source>
        <dbReference type="ARBA" id="ARBA00023136"/>
    </source>
</evidence>
<evidence type="ECO:0000256" key="5">
    <source>
        <dbReference type="ARBA" id="ARBA00022989"/>
    </source>
</evidence>
<evidence type="ECO:0000313" key="9">
    <source>
        <dbReference type="EMBL" id="SEI82932.1"/>
    </source>
</evidence>
<dbReference type="STRING" id="915471.SAMN05216201_102345"/>
<dbReference type="OrthoDB" id="9783652at2"/>
<evidence type="ECO:0000256" key="4">
    <source>
        <dbReference type="ARBA" id="ARBA00022692"/>
    </source>
</evidence>
<comment type="subcellular location">
    <subcellularLocation>
        <location evidence="1">Cell membrane</location>
        <topology evidence="1">Multi-pass membrane protein</topology>
    </subcellularLocation>
</comment>
<keyword evidence="7" id="KW-0479">Metal-binding</keyword>
<keyword evidence="10" id="KW-1185">Reference proteome</keyword>
<evidence type="ECO:0000256" key="3">
    <source>
        <dbReference type="ARBA" id="ARBA00022679"/>
    </source>
</evidence>
<feature type="transmembrane region" description="Helical" evidence="8">
    <location>
        <begin position="47"/>
        <end position="67"/>
    </location>
</feature>
<feature type="transmembrane region" description="Helical" evidence="8">
    <location>
        <begin position="217"/>
        <end position="235"/>
    </location>
</feature>
<feature type="transmembrane region" description="Helical" evidence="8">
    <location>
        <begin position="131"/>
        <end position="150"/>
    </location>
</feature>
<keyword evidence="6 8" id="KW-0472">Membrane</keyword>
<feature type="transmembrane region" description="Helical" evidence="8">
    <location>
        <begin position="289"/>
        <end position="311"/>
    </location>
</feature>
<feature type="transmembrane region" description="Helical" evidence="8">
    <location>
        <begin position="73"/>
        <end position="90"/>
    </location>
</feature>
<feature type="transmembrane region" description="Helical" evidence="8">
    <location>
        <begin position="317"/>
        <end position="337"/>
    </location>
</feature>
<gene>
    <name evidence="9" type="ORF">SAMN05216201_102345</name>
</gene>
<keyword evidence="7" id="KW-0460">Magnesium</keyword>
<evidence type="ECO:0000313" key="10">
    <source>
        <dbReference type="Proteomes" id="UP000242930"/>
    </source>
</evidence>
<evidence type="ECO:0000256" key="7">
    <source>
        <dbReference type="PIRSR" id="PIRSR600715-1"/>
    </source>
</evidence>
<feature type="transmembrane region" description="Helical" evidence="8">
    <location>
        <begin position="102"/>
        <end position="125"/>
    </location>
</feature>
<dbReference type="PANTHER" id="PTHR22926">
    <property type="entry name" value="PHOSPHO-N-ACETYLMURAMOYL-PENTAPEPTIDE-TRANSFERASE"/>
    <property type="match status" value="1"/>
</dbReference>
<dbReference type="PANTHER" id="PTHR22926:SF3">
    <property type="entry name" value="UNDECAPRENYL-PHOSPHATE ALPHA-N-ACETYLGLUCOSAMINYL 1-PHOSPHATE TRANSFERASE"/>
    <property type="match status" value="1"/>
</dbReference>
<comment type="cofactor">
    <cofactor evidence="7">
        <name>Mg(2+)</name>
        <dbReference type="ChEBI" id="CHEBI:18420"/>
    </cofactor>
</comment>
<dbReference type="Pfam" id="PF00953">
    <property type="entry name" value="Glycos_transf_4"/>
    <property type="match status" value="1"/>
</dbReference>
<feature type="binding site" evidence="7">
    <location>
        <position position="216"/>
    </location>
    <ligand>
        <name>Mg(2+)</name>
        <dbReference type="ChEBI" id="CHEBI:18420"/>
    </ligand>
</feature>
<evidence type="ECO:0000256" key="2">
    <source>
        <dbReference type="ARBA" id="ARBA00022475"/>
    </source>
</evidence>
<keyword evidence="4 8" id="KW-0812">Transmembrane</keyword>
<proteinExistence type="predicted"/>
<dbReference type="AlphaFoldDB" id="A0A1H6U4S1"/>
<keyword evidence="2" id="KW-1003">Cell membrane</keyword>
<feature type="transmembrane region" description="Helical" evidence="8">
    <location>
        <begin position="162"/>
        <end position="180"/>
    </location>
</feature>
<dbReference type="GO" id="GO:0009103">
    <property type="term" value="P:lipopolysaccharide biosynthetic process"/>
    <property type="evidence" value="ECO:0007669"/>
    <property type="project" value="TreeGrafter"/>
</dbReference>
<dbReference type="GO" id="GO:0046872">
    <property type="term" value="F:metal ion binding"/>
    <property type="evidence" value="ECO:0007669"/>
    <property type="project" value="UniProtKB-KW"/>
</dbReference>
<dbReference type="GO" id="GO:0044038">
    <property type="term" value="P:cell wall macromolecule biosynthetic process"/>
    <property type="evidence" value="ECO:0007669"/>
    <property type="project" value="TreeGrafter"/>
</dbReference>
<dbReference type="Proteomes" id="UP000242930">
    <property type="component" value="Unassembled WGS sequence"/>
</dbReference>
<protein>
    <submittedName>
        <fullName evidence="9">Fuc2NAc and GlcNAc transferase</fullName>
    </submittedName>
</protein>
<sequence length="344" mass="37004">MTFWFLLPVVAGLSLMLTGGLRHYALARSLIDIPNARSSHSVPTPRGGGVAIVLSFLLVLPLLPVLGLVDWELVKALLGTGAGIALLGFLDDHGHIAARWRLLGHFAGAGWALFWLGGLPPLMIFGHSLELGWFGHGVAAVYLVWLLNLYNFMDGIDGLASVEAICVCVGGGLLFALLGLEESHHSEGIWVLLLLVCAVAGFLFWNFPPAQIFMGDAGSGFLGVALGILSLQAAWVAPQLLWSWVILLGVFIVDATFTLLRRLLRGDKVYEAHRSHAYQYASRRFGRHLPVTLVVGAINLFWLLPIALWVGGGGVDGLLGVVIAYSPLLLLAVKFHAGELESKV</sequence>
<evidence type="ECO:0000256" key="8">
    <source>
        <dbReference type="SAM" id="Phobius"/>
    </source>
</evidence>
<dbReference type="GO" id="GO:0016780">
    <property type="term" value="F:phosphotransferase activity, for other substituted phosphate groups"/>
    <property type="evidence" value="ECO:0007669"/>
    <property type="project" value="InterPro"/>
</dbReference>
<evidence type="ECO:0000256" key="1">
    <source>
        <dbReference type="ARBA" id="ARBA00004651"/>
    </source>
</evidence>
<feature type="transmembrane region" description="Helical" evidence="8">
    <location>
        <begin position="6"/>
        <end position="26"/>
    </location>
</feature>
<dbReference type="EMBL" id="FNZE01000002">
    <property type="protein sequence ID" value="SEI82932.1"/>
    <property type="molecule type" value="Genomic_DNA"/>
</dbReference>
<feature type="transmembrane region" description="Helical" evidence="8">
    <location>
        <begin position="186"/>
        <end position="205"/>
    </location>
</feature>
<accession>A0A1H6U4S1</accession>